<sequence length="93" mass="10473">MSEPLDFDDLLALEDKREADARMTARWSPLWEEAESALRTDVGLVIELAKEVNRVIEFEQGREARSERARQASLRSAATRAARKAQRESAGEG</sequence>
<evidence type="ECO:0000313" key="2">
    <source>
        <dbReference type="EMBL" id="MCK2037096.1"/>
    </source>
</evidence>
<name>A0ABT0FH56_9MICO</name>
<protein>
    <submittedName>
        <fullName evidence="2">Uncharacterized protein</fullName>
    </submittedName>
</protein>
<gene>
    <name evidence="2" type="ORF">KZC51_13240</name>
</gene>
<feature type="compositionally biased region" description="Basic and acidic residues" evidence="1">
    <location>
        <begin position="61"/>
        <end position="70"/>
    </location>
</feature>
<evidence type="ECO:0000256" key="1">
    <source>
        <dbReference type="SAM" id="MobiDB-lite"/>
    </source>
</evidence>
<reference evidence="2 3" key="1">
    <citation type="submission" date="2021-06" db="EMBL/GenBank/DDBJ databases">
        <title>Genome-based taxonomic framework of Microbacterium strains isolated from marine environment, the description of four new species and reclassification of four preexisting species.</title>
        <authorList>
            <person name="Lee S.D."/>
            <person name="Kim S.-M."/>
            <person name="Byeon Y.-S."/>
            <person name="Yang H.L."/>
            <person name="Kim I.S."/>
        </authorList>
    </citation>
    <scope>NUCLEOTIDE SEQUENCE [LARGE SCALE GENOMIC DNA]</scope>
    <source>
        <strain evidence="2 3">SSW1-49</strain>
    </source>
</reference>
<accession>A0ABT0FH56</accession>
<comment type="caution">
    <text evidence="2">The sequence shown here is derived from an EMBL/GenBank/DDBJ whole genome shotgun (WGS) entry which is preliminary data.</text>
</comment>
<evidence type="ECO:0000313" key="3">
    <source>
        <dbReference type="Proteomes" id="UP001300096"/>
    </source>
</evidence>
<organism evidence="2 3">
    <name type="scientific">Microbacterium croceum</name>
    <dbReference type="NCBI Taxonomy" id="2851645"/>
    <lineage>
        <taxon>Bacteria</taxon>
        <taxon>Bacillati</taxon>
        <taxon>Actinomycetota</taxon>
        <taxon>Actinomycetes</taxon>
        <taxon>Micrococcales</taxon>
        <taxon>Microbacteriaceae</taxon>
        <taxon>Microbacterium</taxon>
    </lineage>
</organism>
<dbReference type="Proteomes" id="UP001300096">
    <property type="component" value="Unassembled WGS sequence"/>
</dbReference>
<feature type="region of interest" description="Disordered" evidence="1">
    <location>
        <begin position="61"/>
        <end position="93"/>
    </location>
</feature>
<dbReference type="EMBL" id="JAHWXN010000001">
    <property type="protein sequence ID" value="MCK2037096.1"/>
    <property type="molecule type" value="Genomic_DNA"/>
</dbReference>
<keyword evidence="3" id="KW-1185">Reference proteome</keyword>
<feature type="compositionally biased region" description="Low complexity" evidence="1">
    <location>
        <begin position="71"/>
        <end position="80"/>
    </location>
</feature>
<proteinExistence type="predicted"/>
<dbReference type="RefSeq" id="WP_247630416.1">
    <property type="nucleotide sequence ID" value="NZ_JAHWXN010000001.1"/>
</dbReference>